<keyword evidence="2" id="KW-0805">Transcription regulation</keyword>
<dbReference type="PANTHER" id="PTHR43479">
    <property type="entry name" value="ACREF/ENVCD OPERON REPRESSOR-RELATED"/>
    <property type="match status" value="1"/>
</dbReference>
<dbReference type="SUPFAM" id="SSF48498">
    <property type="entry name" value="Tetracyclin repressor-like, C-terminal domain"/>
    <property type="match status" value="1"/>
</dbReference>
<dbReference type="InterPro" id="IPR036271">
    <property type="entry name" value="Tet_transcr_reg_TetR-rel_C_sf"/>
</dbReference>
<evidence type="ECO:0000313" key="8">
    <source>
        <dbReference type="Proteomes" id="UP000430692"/>
    </source>
</evidence>
<dbReference type="GO" id="GO:0003677">
    <property type="term" value="F:DNA binding"/>
    <property type="evidence" value="ECO:0007669"/>
    <property type="project" value="UniProtKB-UniRule"/>
</dbReference>
<dbReference type="Pfam" id="PF13977">
    <property type="entry name" value="TetR_C_6"/>
    <property type="match status" value="1"/>
</dbReference>
<proteinExistence type="predicted"/>
<feature type="DNA-binding region" description="H-T-H motif" evidence="5">
    <location>
        <begin position="31"/>
        <end position="50"/>
    </location>
</feature>
<feature type="domain" description="HTH tetR-type" evidence="6">
    <location>
        <begin position="8"/>
        <end position="68"/>
    </location>
</feature>
<dbReference type="InterPro" id="IPR050624">
    <property type="entry name" value="HTH-type_Tx_Regulator"/>
</dbReference>
<evidence type="ECO:0000313" key="7">
    <source>
        <dbReference type="EMBL" id="MXQ54926.1"/>
    </source>
</evidence>
<keyword evidence="4" id="KW-0804">Transcription</keyword>
<keyword evidence="8" id="KW-1185">Reference proteome</keyword>
<evidence type="ECO:0000256" key="3">
    <source>
        <dbReference type="ARBA" id="ARBA00023125"/>
    </source>
</evidence>
<dbReference type="Proteomes" id="UP000430692">
    <property type="component" value="Unassembled WGS sequence"/>
</dbReference>
<dbReference type="PROSITE" id="PS50977">
    <property type="entry name" value="HTH_TETR_2"/>
    <property type="match status" value="1"/>
</dbReference>
<evidence type="ECO:0000256" key="2">
    <source>
        <dbReference type="ARBA" id="ARBA00023015"/>
    </source>
</evidence>
<dbReference type="AlphaFoldDB" id="A0A6I4VYV2"/>
<dbReference type="EMBL" id="WUUL01000010">
    <property type="protein sequence ID" value="MXQ54926.1"/>
    <property type="molecule type" value="Genomic_DNA"/>
</dbReference>
<dbReference type="RefSeq" id="WP_160802279.1">
    <property type="nucleotide sequence ID" value="NZ_WUUL01000010.1"/>
</dbReference>
<evidence type="ECO:0000256" key="4">
    <source>
        <dbReference type="ARBA" id="ARBA00023163"/>
    </source>
</evidence>
<dbReference type="PANTHER" id="PTHR43479:SF11">
    <property type="entry name" value="ACREF_ENVCD OPERON REPRESSOR-RELATED"/>
    <property type="match status" value="1"/>
</dbReference>
<comment type="caution">
    <text evidence="7">The sequence shown here is derived from an EMBL/GenBank/DDBJ whole genome shotgun (WGS) entry which is preliminary data.</text>
</comment>
<dbReference type="Gene3D" id="1.10.357.10">
    <property type="entry name" value="Tetracycline Repressor, domain 2"/>
    <property type="match status" value="1"/>
</dbReference>
<reference evidence="7 8" key="1">
    <citation type="submission" date="2019-12" db="EMBL/GenBank/DDBJ databases">
        <title>Whole-genome analyses of novel actinobacteria.</title>
        <authorList>
            <person name="Sahin N."/>
            <person name="Saygin H."/>
        </authorList>
    </citation>
    <scope>NUCLEOTIDE SEQUENCE [LARGE SCALE GENOMIC DNA]</scope>
    <source>
        <strain evidence="7 8">KC615</strain>
    </source>
</reference>
<keyword evidence="1" id="KW-0678">Repressor</keyword>
<organism evidence="7 8">
    <name type="scientific">Shimazuella alba</name>
    <dbReference type="NCBI Taxonomy" id="2690964"/>
    <lineage>
        <taxon>Bacteria</taxon>
        <taxon>Bacillati</taxon>
        <taxon>Bacillota</taxon>
        <taxon>Bacilli</taxon>
        <taxon>Bacillales</taxon>
        <taxon>Thermoactinomycetaceae</taxon>
        <taxon>Shimazuella</taxon>
    </lineage>
</organism>
<dbReference type="SUPFAM" id="SSF46689">
    <property type="entry name" value="Homeodomain-like"/>
    <property type="match status" value="1"/>
</dbReference>
<dbReference type="InterPro" id="IPR039538">
    <property type="entry name" value="BetI_C"/>
</dbReference>
<dbReference type="InterPro" id="IPR001647">
    <property type="entry name" value="HTH_TetR"/>
</dbReference>
<dbReference type="Pfam" id="PF00440">
    <property type="entry name" value="TetR_N"/>
    <property type="match status" value="1"/>
</dbReference>
<evidence type="ECO:0000259" key="6">
    <source>
        <dbReference type="PROSITE" id="PS50977"/>
    </source>
</evidence>
<dbReference type="InterPro" id="IPR009057">
    <property type="entry name" value="Homeodomain-like_sf"/>
</dbReference>
<protein>
    <submittedName>
        <fullName evidence="7">TetR family transcriptional regulator</fullName>
    </submittedName>
</protein>
<keyword evidence="3 5" id="KW-0238">DNA-binding</keyword>
<evidence type="ECO:0000256" key="1">
    <source>
        <dbReference type="ARBA" id="ARBA00022491"/>
    </source>
</evidence>
<gene>
    <name evidence="7" type="ORF">GSM42_14610</name>
</gene>
<evidence type="ECO:0000256" key="5">
    <source>
        <dbReference type="PROSITE-ProRule" id="PRU00335"/>
    </source>
</evidence>
<name>A0A6I4VYV2_9BACL</name>
<accession>A0A6I4VYV2</accession>
<sequence>MPKIVDHQKQKEKVAQAVWQVILKSGIDKATVRNIAEEANLSVSTMRHYFTNQSELLYFSMNLIIERMEARIQSRVQQFDGSPLEAAQKIVLFFIPQNKEEQIELQVWLAFHAKALSDAKMIELSDKMYSDVYRGMEWALHILKESNLLKQDLDMELEIDRLYGLVDGLAIHRILKPDLLPPEKIRAIVFHHLKELCTKQC</sequence>